<dbReference type="Pfam" id="PF02974">
    <property type="entry name" value="Inh"/>
    <property type="match status" value="1"/>
</dbReference>
<dbReference type="EMBL" id="SLWL01000010">
    <property type="protein sequence ID" value="TCO12042.1"/>
    <property type="molecule type" value="Genomic_DNA"/>
</dbReference>
<evidence type="ECO:0000256" key="2">
    <source>
        <dbReference type="SAM" id="SignalP"/>
    </source>
</evidence>
<dbReference type="InterPro" id="IPR016085">
    <property type="entry name" value="Protease_inh_B-barrel_dom"/>
</dbReference>
<sequence>MRAFRCLPAFSSLASQRWLRLWPTLAASLALLLAANPAAQAQTQAKAQTQAQAQGFSGVWQAELVDDFGRPQRCVVELSATGSIMGGFMASARGCAGDLMSLSRWRGRGRELVLVDISGATLAVLRDRGEVLSGRMTSGRPLRLYAGAGRAQAVAPRPGCAVYYGQSSRCADARDLTAPALAPGQQTSLRIVSLANVRVAPSFSAALVGQAPVNACLQTDACLRQPDGSQWCRVQLDGRTGYITKLFERDGRRFILFSNGCVPGRRE</sequence>
<dbReference type="InterPro" id="IPR021140">
    <property type="entry name" value="Inh/Omp19"/>
</dbReference>
<organism evidence="4 5">
    <name type="scientific">Camelimonas lactis</name>
    <dbReference type="NCBI Taxonomy" id="659006"/>
    <lineage>
        <taxon>Bacteria</taxon>
        <taxon>Pseudomonadati</taxon>
        <taxon>Pseudomonadota</taxon>
        <taxon>Alphaproteobacteria</taxon>
        <taxon>Hyphomicrobiales</taxon>
        <taxon>Chelatococcaceae</taxon>
        <taxon>Camelimonas</taxon>
    </lineage>
</organism>
<protein>
    <submittedName>
        <fullName evidence="4">Protease inhibitor Inh</fullName>
    </submittedName>
</protein>
<proteinExistence type="predicted"/>
<name>A0A4R2GQK4_9HYPH</name>
<dbReference type="OrthoDB" id="8444379at2"/>
<accession>A0A4R2GQK4</accession>
<dbReference type="Gene3D" id="2.40.128.10">
    <property type="match status" value="1"/>
</dbReference>
<dbReference type="Gene3D" id="2.30.30.40">
    <property type="entry name" value="SH3 Domains"/>
    <property type="match status" value="1"/>
</dbReference>
<evidence type="ECO:0000313" key="5">
    <source>
        <dbReference type="Proteomes" id="UP000294881"/>
    </source>
</evidence>
<dbReference type="SUPFAM" id="SSF50882">
    <property type="entry name" value="beta-Barrel protease inhibitors"/>
    <property type="match status" value="1"/>
</dbReference>
<keyword evidence="1 2" id="KW-0732">Signal</keyword>
<dbReference type="Proteomes" id="UP000294881">
    <property type="component" value="Unassembled WGS sequence"/>
</dbReference>
<reference evidence="4 5" key="1">
    <citation type="submission" date="2019-03" db="EMBL/GenBank/DDBJ databases">
        <title>Genomic Encyclopedia of Type Strains, Phase IV (KMG-IV): sequencing the most valuable type-strain genomes for metagenomic binning, comparative biology and taxonomic classification.</title>
        <authorList>
            <person name="Goeker M."/>
        </authorList>
    </citation>
    <scope>NUCLEOTIDE SEQUENCE [LARGE SCALE GENOMIC DNA]</scope>
    <source>
        <strain evidence="4 5">DSM 22958</strain>
    </source>
</reference>
<dbReference type="GO" id="GO:0004866">
    <property type="term" value="F:endopeptidase inhibitor activity"/>
    <property type="evidence" value="ECO:0007669"/>
    <property type="project" value="InterPro"/>
</dbReference>
<feature type="domain" description="Alkaline proteinase inhibitor/ Outer membrane lipoprotein Omp19" evidence="3">
    <location>
        <begin position="53"/>
        <end position="144"/>
    </location>
</feature>
<comment type="caution">
    <text evidence="4">The sequence shown here is derived from an EMBL/GenBank/DDBJ whole genome shotgun (WGS) entry which is preliminary data.</text>
</comment>
<dbReference type="RefSeq" id="WP_132008099.1">
    <property type="nucleotide sequence ID" value="NZ_JBHUNN010000002.1"/>
</dbReference>
<evidence type="ECO:0000256" key="1">
    <source>
        <dbReference type="ARBA" id="ARBA00022729"/>
    </source>
</evidence>
<feature type="signal peptide" evidence="2">
    <location>
        <begin position="1"/>
        <end position="41"/>
    </location>
</feature>
<evidence type="ECO:0000313" key="4">
    <source>
        <dbReference type="EMBL" id="TCO12042.1"/>
    </source>
</evidence>
<dbReference type="AlphaFoldDB" id="A0A4R2GQK4"/>
<gene>
    <name evidence="4" type="ORF">EV666_11080</name>
</gene>
<evidence type="ECO:0000259" key="3">
    <source>
        <dbReference type="Pfam" id="PF02974"/>
    </source>
</evidence>
<feature type="chain" id="PRO_5020569415" evidence="2">
    <location>
        <begin position="42"/>
        <end position="267"/>
    </location>
</feature>
<keyword evidence="5" id="KW-1185">Reference proteome</keyword>